<comment type="similarity">
    <text evidence="2 6">Belongs to the DP1 family.</text>
</comment>
<dbReference type="EMBL" id="JBICBT010000914">
    <property type="protein sequence ID" value="KAL3093446.1"/>
    <property type="molecule type" value="Genomic_DNA"/>
</dbReference>
<evidence type="ECO:0000256" key="7">
    <source>
        <dbReference type="SAM" id="MobiDB-lite"/>
    </source>
</evidence>
<dbReference type="PANTHER" id="PTHR12300:SF161">
    <property type="entry name" value="RECEPTOR EXPRESSION-ENHANCING PROTEIN"/>
    <property type="match status" value="1"/>
</dbReference>
<feature type="region of interest" description="Disordered" evidence="7">
    <location>
        <begin position="1"/>
        <end position="168"/>
    </location>
</feature>
<keyword evidence="4 6" id="KW-1133">Transmembrane helix</keyword>
<evidence type="ECO:0000256" key="4">
    <source>
        <dbReference type="ARBA" id="ARBA00022989"/>
    </source>
</evidence>
<comment type="caution">
    <text evidence="8">The sequence shown here is derived from an EMBL/GenBank/DDBJ whole genome shotgun (WGS) entry which is preliminary data.</text>
</comment>
<sequence>MSDEPPPPAALETSKEPPTQAHEVPPPAAPETPKEPPTQAQEVPPPAAPETPKEPPTQAQEVPPPAAPETPKEPPTQAQEVPPPAAPETPKEPPTEAQEVPPPAAPETPKEPPTQAQEVPPPAAPETPKEPPTEAQEVPPPAAPETPKEPPTEAQEVPPTRLQPRSVPINSFKDVRPVLRETLDQLHHPIIDTVERQTGMDREQLFYTVVALLTFYLLFGSYNIFVSNVLGGFSPFFVFTASTNFCHFSIKSYPVYQSVMTIRSQSKADDTQWLAFWCALALFSLVDHFIAPFGPYLLLKTAVLVYMLLPQTYGAHNCFVNYVQPMIERFAERRARRHAH</sequence>
<proteinExistence type="inferred from homology"/>
<name>A0ABD2JS45_9BILA</name>
<evidence type="ECO:0000313" key="9">
    <source>
        <dbReference type="Proteomes" id="UP001620626"/>
    </source>
</evidence>
<feature type="transmembrane region" description="Helical" evidence="6">
    <location>
        <begin position="205"/>
        <end position="225"/>
    </location>
</feature>
<keyword evidence="9" id="KW-1185">Reference proteome</keyword>
<evidence type="ECO:0000256" key="6">
    <source>
        <dbReference type="RuleBase" id="RU362006"/>
    </source>
</evidence>
<feature type="transmembrane region" description="Helical" evidence="6">
    <location>
        <begin position="271"/>
        <end position="291"/>
    </location>
</feature>
<evidence type="ECO:0000256" key="3">
    <source>
        <dbReference type="ARBA" id="ARBA00022692"/>
    </source>
</evidence>
<feature type="transmembrane region" description="Helical" evidence="6">
    <location>
        <begin position="303"/>
        <end position="323"/>
    </location>
</feature>
<feature type="transmembrane region" description="Helical" evidence="6">
    <location>
        <begin position="231"/>
        <end position="250"/>
    </location>
</feature>
<dbReference type="Proteomes" id="UP001620626">
    <property type="component" value="Unassembled WGS sequence"/>
</dbReference>
<comment type="caution">
    <text evidence="6">Lacks conserved residue(s) required for the propagation of feature annotation.</text>
</comment>
<dbReference type="InterPro" id="IPR004345">
    <property type="entry name" value="TB2_DP1_HVA22"/>
</dbReference>
<organism evidence="8 9">
    <name type="scientific">Heterodera trifolii</name>
    <dbReference type="NCBI Taxonomy" id="157864"/>
    <lineage>
        <taxon>Eukaryota</taxon>
        <taxon>Metazoa</taxon>
        <taxon>Ecdysozoa</taxon>
        <taxon>Nematoda</taxon>
        <taxon>Chromadorea</taxon>
        <taxon>Rhabditida</taxon>
        <taxon>Tylenchina</taxon>
        <taxon>Tylenchomorpha</taxon>
        <taxon>Tylenchoidea</taxon>
        <taxon>Heteroderidae</taxon>
        <taxon>Heteroderinae</taxon>
        <taxon>Heterodera</taxon>
    </lineage>
</organism>
<comment type="subcellular location">
    <subcellularLocation>
        <location evidence="1 6">Membrane</location>
        <topology evidence="1 6">Multi-pass membrane protein</topology>
    </subcellularLocation>
</comment>
<evidence type="ECO:0000256" key="1">
    <source>
        <dbReference type="ARBA" id="ARBA00004141"/>
    </source>
</evidence>
<protein>
    <recommendedName>
        <fullName evidence="6">Receptor expression-enhancing protein</fullName>
    </recommendedName>
</protein>
<evidence type="ECO:0000256" key="5">
    <source>
        <dbReference type="ARBA" id="ARBA00023136"/>
    </source>
</evidence>
<dbReference type="AlphaFoldDB" id="A0ABD2JS45"/>
<dbReference type="PANTHER" id="PTHR12300">
    <property type="entry name" value="HVA22-LIKE PROTEINS"/>
    <property type="match status" value="1"/>
</dbReference>
<evidence type="ECO:0000256" key="2">
    <source>
        <dbReference type="ARBA" id="ARBA00008573"/>
    </source>
</evidence>
<dbReference type="Pfam" id="PF03134">
    <property type="entry name" value="TB2_DP1_HVA22"/>
    <property type="match status" value="1"/>
</dbReference>
<dbReference type="GO" id="GO:0016020">
    <property type="term" value="C:membrane"/>
    <property type="evidence" value="ECO:0007669"/>
    <property type="project" value="UniProtKB-SubCell"/>
</dbReference>
<reference evidence="8 9" key="1">
    <citation type="submission" date="2024-10" db="EMBL/GenBank/DDBJ databases">
        <authorList>
            <person name="Kim D."/>
        </authorList>
    </citation>
    <scope>NUCLEOTIDE SEQUENCE [LARGE SCALE GENOMIC DNA]</scope>
    <source>
        <strain evidence="8">BH-2024</strain>
    </source>
</reference>
<gene>
    <name evidence="8" type="ORF">niasHT_027453</name>
</gene>
<evidence type="ECO:0000313" key="8">
    <source>
        <dbReference type="EMBL" id="KAL3093446.1"/>
    </source>
</evidence>
<accession>A0ABD2JS45</accession>
<keyword evidence="5 6" id="KW-0472">Membrane</keyword>
<keyword evidence="3 6" id="KW-0812">Transmembrane</keyword>